<dbReference type="GO" id="GO:0006355">
    <property type="term" value="P:regulation of DNA-templated transcription"/>
    <property type="evidence" value="ECO:0007669"/>
    <property type="project" value="InterPro"/>
</dbReference>
<evidence type="ECO:0000259" key="6">
    <source>
        <dbReference type="PROSITE" id="PS50110"/>
    </source>
</evidence>
<accession>A0A1E3V466</accession>
<dbReference type="Proteomes" id="UP000094342">
    <property type="component" value="Unassembled WGS sequence"/>
</dbReference>
<dbReference type="GO" id="GO:0005829">
    <property type="term" value="C:cytosol"/>
    <property type="evidence" value="ECO:0007669"/>
    <property type="project" value="TreeGrafter"/>
</dbReference>
<dbReference type="RefSeq" id="WP_069461268.1">
    <property type="nucleotide sequence ID" value="NZ_LYBW01000065.1"/>
</dbReference>
<dbReference type="PROSITE" id="PS50110">
    <property type="entry name" value="RESPONSE_REGULATORY"/>
    <property type="match status" value="1"/>
</dbReference>
<dbReference type="CDD" id="cd00383">
    <property type="entry name" value="trans_reg_C"/>
    <property type="match status" value="1"/>
</dbReference>
<dbReference type="GO" id="GO:0032993">
    <property type="term" value="C:protein-DNA complex"/>
    <property type="evidence" value="ECO:0007669"/>
    <property type="project" value="TreeGrafter"/>
</dbReference>
<protein>
    <submittedName>
        <fullName evidence="8">Transcriptional regulator</fullName>
    </submittedName>
</protein>
<dbReference type="Gene3D" id="3.40.50.2300">
    <property type="match status" value="1"/>
</dbReference>
<dbReference type="PANTHER" id="PTHR48111">
    <property type="entry name" value="REGULATOR OF RPOS"/>
    <property type="match status" value="1"/>
</dbReference>
<keyword evidence="1 4" id="KW-0597">Phosphoprotein</keyword>
<dbReference type="SMART" id="SM00862">
    <property type="entry name" value="Trans_reg_C"/>
    <property type="match status" value="1"/>
</dbReference>
<name>A0A1E3V466_9HYPH</name>
<dbReference type="PANTHER" id="PTHR48111:SF40">
    <property type="entry name" value="PHOSPHATE REGULON TRANSCRIPTIONAL REGULATORY PROTEIN PHOB"/>
    <property type="match status" value="1"/>
</dbReference>
<gene>
    <name evidence="8" type="ORF">A8M32_25765</name>
</gene>
<dbReference type="AlphaFoldDB" id="A0A1E3V466"/>
<dbReference type="InterPro" id="IPR039420">
    <property type="entry name" value="WalR-like"/>
</dbReference>
<evidence type="ECO:0000259" key="7">
    <source>
        <dbReference type="PROSITE" id="PS51755"/>
    </source>
</evidence>
<dbReference type="STRING" id="1752398.A8M32_25765"/>
<evidence type="ECO:0000256" key="4">
    <source>
        <dbReference type="PROSITE-ProRule" id="PRU00169"/>
    </source>
</evidence>
<dbReference type="Gene3D" id="1.10.10.10">
    <property type="entry name" value="Winged helix-like DNA-binding domain superfamily/Winged helix DNA-binding domain"/>
    <property type="match status" value="1"/>
</dbReference>
<sequence length="235" mass="26120">MHAGVLIYTGDAELFLLLEYILEAEGFPVRLCVDESELLAATRTEKPLAVLIDCSDSRPRESGICRRIRGASGDRVPVAALTNAVEAKFNCDAPGIDTIISRPFDPRRLLAFLEGIRTNLSQCSRPGTAPEQIYRHADIEMNVPSVRVIRNGHAVYLSALQFRLLLHLMKMPHVVHSRDDLIVACWPSGAEVEPRTVDIHIGHLRRALNRFGPDVIRTVRSVGYALDALEQPLLN</sequence>
<dbReference type="SUPFAM" id="SSF46894">
    <property type="entry name" value="C-terminal effector domain of the bipartite response regulators"/>
    <property type="match status" value="1"/>
</dbReference>
<dbReference type="InterPro" id="IPR011006">
    <property type="entry name" value="CheY-like_superfamily"/>
</dbReference>
<evidence type="ECO:0000256" key="1">
    <source>
        <dbReference type="ARBA" id="ARBA00022553"/>
    </source>
</evidence>
<dbReference type="GO" id="GO:0000156">
    <property type="term" value="F:phosphorelay response regulator activity"/>
    <property type="evidence" value="ECO:0007669"/>
    <property type="project" value="TreeGrafter"/>
</dbReference>
<proteinExistence type="predicted"/>
<feature type="DNA-binding region" description="OmpR/PhoB-type" evidence="5">
    <location>
        <begin position="131"/>
        <end position="228"/>
    </location>
</feature>
<organism evidence="8 9">
    <name type="scientific">Sinorhizobium alkalisoli</name>
    <dbReference type="NCBI Taxonomy" id="1752398"/>
    <lineage>
        <taxon>Bacteria</taxon>
        <taxon>Pseudomonadati</taxon>
        <taxon>Pseudomonadota</taxon>
        <taxon>Alphaproteobacteria</taxon>
        <taxon>Hyphomicrobiales</taxon>
        <taxon>Rhizobiaceae</taxon>
        <taxon>Sinorhizobium/Ensifer group</taxon>
        <taxon>Sinorhizobium</taxon>
    </lineage>
</organism>
<dbReference type="InterPro" id="IPR001867">
    <property type="entry name" value="OmpR/PhoB-type_DNA-bd"/>
</dbReference>
<reference evidence="9" key="1">
    <citation type="submission" date="2016-05" db="EMBL/GenBank/DDBJ databases">
        <authorList>
            <person name="Li Y."/>
        </authorList>
    </citation>
    <scope>NUCLEOTIDE SEQUENCE [LARGE SCALE GENOMIC DNA]</scope>
    <source>
        <strain evidence="9">YIC4027</strain>
    </source>
</reference>
<evidence type="ECO:0000256" key="5">
    <source>
        <dbReference type="PROSITE-ProRule" id="PRU01091"/>
    </source>
</evidence>
<feature type="modified residue" description="4-aspartylphosphate" evidence="4">
    <location>
        <position position="53"/>
    </location>
</feature>
<dbReference type="PROSITE" id="PS51755">
    <property type="entry name" value="OMPR_PHOB"/>
    <property type="match status" value="1"/>
</dbReference>
<comment type="caution">
    <text evidence="8">The sequence shown here is derived from an EMBL/GenBank/DDBJ whole genome shotgun (WGS) entry which is preliminary data.</text>
</comment>
<dbReference type="InterPro" id="IPR016032">
    <property type="entry name" value="Sig_transdc_resp-reg_C-effctor"/>
</dbReference>
<evidence type="ECO:0000256" key="2">
    <source>
        <dbReference type="ARBA" id="ARBA00023012"/>
    </source>
</evidence>
<dbReference type="Pfam" id="PF00486">
    <property type="entry name" value="Trans_reg_C"/>
    <property type="match status" value="1"/>
</dbReference>
<evidence type="ECO:0000313" key="8">
    <source>
        <dbReference type="EMBL" id="ODR88412.1"/>
    </source>
</evidence>
<dbReference type="InterPro" id="IPR001789">
    <property type="entry name" value="Sig_transdc_resp-reg_receiver"/>
</dbReference>
<keyword evidence="2" id="KW-0902">Two-component regulatory system</keyword>
<dbReference type="OrthoDB" id="8282559at2"/>
<keyword evidence="9" id="KW-1185">Reference proteome</keyword>
<dbReference type="EMBL" id="LYBW01000065">
    <property type="protein sequence ID" value="ODR88412.1"/>
    <property type="molecule type" value="Genomic_DNA"/>
</dbReference>
<feature type="domain" description="Response regulatory" evidence="6">
    <location>
        <begin position="4"/>
        <end position="117"/>
    </location>
</feature>
<dbReference type="GO" id="GO:0000976">
    <property type="term" value="F:transcription cis-regulatory region binding"/>
    <property type="evidence" value="ECO:0007669"/>
    <property type="project" value="TreeGrafter"/>
</dbReference>
<dbReference type="SUPFAM" id="SSF52172">
    <property type="entry name" value="CheY-like"/>
    <property type="match status" value="1"/>
</dbReference>
<evidence type="ECO:0000313" key="9">
    <source>
        <dbReference type="Proteomes" id="UP000094342"/>
    </source>
</evidence>
<evidence type="ECO:0000256" key="3">
    <source>
        <dbReference type="ARBA" id="ARBA00023125"/>
    </source>
</evidence>
<dbReference type="InterPro" id="IPR036388">
    <property type="entry name" value="WH-like_DNA-bd_sf"/>
</dbReference>
<feature type="domain" description="OmpR/PhoB-type" evidence="7">
    <location>
        <begin position="131"/>
        <end position="228"/>
    </location>
</feature>
<keyword evidence="3 5" id="KW-0238">DNA-binding</keyword>